<dbReference type="Proteomes" id="UP001215280">
    <property type="component" value="Unassembled WGS sequence"/>
</dbReference>
<feature type="domain" description="DUF7702" evidence="2">
    <location>
        <begin position="17"/>
        <end position="217"/>
    </location>
</feature>
<keyword evidence="1" id="KW-0472">Membrane</keyword>
<reference evidence="3" key="1">
    <citation type="submission" date="2023-03" db="EMBL/GenBank/DDBJ databases">
        <title>Massive genome expansion in bonnet fungi (Mycena s.s.) driven by repeated elements and novel gene families across ecological guilds.</title>
        <authorList>
            <consortium name="Lawrence Berkeley National Laboratory"/>
            <person name="Harder C.B."/>
            <person name="Miyauchi S."/>
            <person name="Viragh M."/>
            <person name="Kuo A."/>
            <person name="Thoen E."/>
            <person name="Andreopoulos B."/>
            <person name="Lu D."/>
            <person name="Skrede I."/>
            <person name="Drula E."/>
            <person name="Henrissat B."/>
            <person name="Morin E."/>
            <person name="Kohler A."/>
            <person name="Barry K."/>
            <person name="LaButti K."/>
            <person name="Morin E."/>
            <person name="Salamov A."/>
            <person name="Lipzen A."/>
            <person name="Mereny Z."/>
            <person name="Hegedus B."/>
            <person name="Baldrian P."/>
            <person name="Stursova M."/>
            <person name="Weitz H."/>
            <person name="Taylor A."/>
            <person name="Grigoriev I.V."/>
            <person name="Nagy L.G."/>
            <person name="Martin F."/>
            <person name="Kauserud H."/>
        </authorList>
    </citation>
    <scope>NUCLEOTIDE SEQUENCE</scope>
    <source>
        <strain evidence="3">CBHHK188m</strain>
    </source>
</reference>
<proteinExistence type="predicted"/>
<gene>
    <name evidence="3" type="ORF">DFH07DRAFT_351325</name>
</gene>
<accession>A0AAD7NL25</accession>
<name>A0AAD7NL25_9AGAR</name>
<dbReference type="InterPro" id="IPR056119">
    <property type="entry name" value="DUF7702"/>
</dbReference>
<keyword evidence="1" id="KW-0812">Transmembrane</keyword>
<dbReference type="Pfam" id="PF24800">
    <property type="entry name" value="DUF7702"/>
    <property type="match status" value="1"/>
</dbReference>
<organism evidence="3 4">
    <name type="scientific">Mycena maculata</name>
    <dbReference type="NCBI Taxonomy" id="230809"/>
    <lineage>
        <taxon>Eukaryota</taxon>
        <taxon>Fungi</taxon>
        <taxon>Dikarya</taxon>
        <taxon>Basidiomycota</taxon>
        <taxon>Agaricomycotina</taxon>
        <taxon>Agaricomycetes</taxon>
        <taxon>Agaricomycetidae</taxon>
        <taxon>Agaricales</taxon>
        <taxon>Marasmiineae</taxon>
        <taxon>Mycenaceae</taxon>
        <taxon>Mycena</taxon>
    </lineage>
</organism>
<feature type="transmembrane region" description="Helical" evidence="1">
    <location>
        <begin position="201"/>
        <end position="220"/>
    </location>
</feature>
<keyword evidence="1" id="KW-1133">Transmembrane helix</keyword>
<feature type="transmembrane region" description="Helical" evidence="1">
    <location>
        <begin position="125"/>
        <end position="142"/>
    </location>
</feature>
<evidence type="ECO:0000313" key="3">
    <source>
        <dbReference type="EMBL" id="KAJ7766311.1"/>
    </source>
</evidence>
<comment type="caution">
    <text evidence="3">The sequence shown here is derived from an EMBL/GenBank/DDBJ whole genome shotgun (WGS) entry which is preliminary data.</text>
</comment>
<keyword evidence="4" id="KW-1185">Reference proteome</keyword>
<dbReference type="PANTHER" id="PTHR42109:SF2">
    <property type="entry name" value="INTEGRAL MEMBRANE PROTEIN"/>
    <property type="match status" value="1"/>
</dbReference>
<evidence type="ECO:0000256" key="1">
    <source>
        <dbReference type="SAM" id="Phobius"/>
    </source>
</evidence>
<feature type="transmembrane region" description="Helical" evidence="1">
    <location>
        <begin position="162"/>
        <end position="181"/>
    </location>
</feature>
<sequence length="276" mass="31032">MSSTTDYANAFGFHSVVAAVVFGVVYIPLFLWFVRQSIKNMTYVYISLSIFCLMRVVAFILRAILIKATSLQDNLNVFIADQIMFGVGFFALLYSAFTLVLDREVVSGAQHTHYLPLRIMGDKRLFRIILIVGVVLGVKGTIDATSSNTSTASSGSTLRRASTILFLVLTILQTIQTFLVFNEERPIASHRPFGDRHGKYILCLVSLFLLVREVFMIATIGELARQDKEVLWFPFVALPEVFCVFCYAISGLVPPRSELKKQIEMNEAMEAQYPQN</sequence>
<dbReference type="EMBL" id="JARJLG010000033">
    <property type="protein sequence ID" value="KAJ7766311.1"/>
    <property type="molecule type" value="Genomic_DNA"/>
</dbReference>
<feature type="transmembrane region" description="Helical" evidence="1">
    <location>
        <begin position="77"/>
        <end position="101"/>
    </location>
</feature>
<dbReference type="PANTHER" id="PTHR42109">
    <property type="entry name" value="UNPLACED GENOMIC SCAFFOLD UM_SCAF_CONTIG_1.265, WHOLE GENOME SHOTGUN SEQUENCE"/>
    <property type="match status" value="1"/>
</dbReference>
<dbReference type="AlphaFoldDB" id="A0AAD7NL25"/>
<feature type="transmembrane region" description="Helical" evidence="1">
    <location>
        <begin position="232"/>
        <end position="253"/>
    </location>
</feature>
<feature type="transmembrane region" description="Helical" evidence="1">
    <location>
        <begin position="43"/>
        <end position="65"/>
    </location>
</feature>
<evidence type="ECO:0000259" key="2">
    <source>
        <dbReference type="Pfam" id="PF24800"/>
    </source>
</evidence>
<feature type="transmembrane region" description="Helical" evidence="1">
    <location>
        <begin position="12"/>
        <end position="34"/>
    </location>
</feature>
<protein>
    <recommendedName>
        <fullName evidence="2">DUF7702 domain-containing protein</fullName>
    </recommendedName>
</protein>
<evidence type="ECO:0000313" key="4">
    <source>
        <dbReference type="Proteomes" id="UP001215280"/>
    </source>
</evidence>